<organism evidence="11 12">
    <name type="scientific">Anaerotruncus massiliensis</name>
    <name type="common">ex Liu et al. 2021</name>
    <dbReference type="NCBI Taxonomy" id="2321404"/>
    <lineage>
        <taxon>Bacteria</taxon>
        <taxon>Bacillati</taxon>
        <taxon>Bacillota</taxon>
        <taxon>Clostridia</taxon>
        <taxon>Eubacteriales</taxon>
        <taxon>Oscillospiraceae</taxon>
        <taxon>Anaerotruncus</taxon>
    </lineage>
</organism>
<dbReference type="RefSeq" id="WP_101551722.1">
    <property type="nucleotide sequence ID" value="NZ_DBFBJK010000246.1"/>
</dbReference>
<protein>
    <submittedName>
        <fullName evidence="11">Branched-chain amino acid ABC transporter permease</fullName>
    </submittedName>
</protein>
<dbReference type="GO" id="GO:1903806">
    <property type="term" value="P:L-isoleucine import across plasma membrane"/>
    <property type="evidence" value="ECO:0007669"/>
    <property type="project" value="TreeGrafter"/>
</dbReference>
<dbReference type="Pfam" id="PF02653">
    <property type="entry name" value="BPD_transp_2"/>
    <property type="match status" value="1"/>
</dbReference>
<keyword evidence="4" id="KW-0997">Cell inner membrane</keyword>
<feature type="transmembrane region" description="Helical" evidence="10">
    <location>
        <begin position="187"/>
        <end position="214"/>
    </location>
</feature>
<dbReference type="PANTHER" id="PTHR11795:SF371">
    <property type="entry name" value="HIGH-AFFINITY BRANCHED-CHAIN AMINO ACID TRANSPORT SYSTEM PERMEASE PROTEIN LIVH"/>
    <property type="match status" value="1"/>
</dbReference>
<evidence type="ECO:0000256" key="10">
    <source>
        <dbReference type="SAM" id="Phobius"/>
    </source>
</evidence>
<keyword evidence="2" id="KW-0813">Transport</keyword>
<keyword evidence="8 10" id="KW-0472">Membrane</keyword>
<feature type="transmembrane region" description="Helical" evidence="10">
    <location>
        <begin position="234"/>
        <end position="262"/>
    </location>
</feature>
<evidence type="ECO:0000256" key="7">
    <source>
        <dbReference type="ARBA" id="ARBA00022989"/>
    </source>
</evidence>
<evidence type="ECO:0000256" key="3">
    <source>
        <dbReference type="ARBA" id="ARBA00022475"/>
    </source>
</evidence>
<feature type="transmembrane region" description="Helical" evidence="10">
    <location>
        <begin position="68"/>
        <end position="86"/>
    </location>
</feature>
<dbReference type="GO" id="GO:0005886">
    <property type="term" value="C:plasma membrane"/>
    <property type="evidence" value="ECO:0007669"/>
    <property type="project" value="UniProtKB-SubCell"/>
</dbReference>
<evidence type="ECO:0000256" key="6">
    <source>
        <dbReference type="ARBA" id="ARBA00022970"/>
    </source>
</evidence>
<dbReference type="AlphaFoldDB" id="A0A498CNX8"/>
<dbReference type="GO" id="GO:0015188">
    <property type="term" value="F:L-isoleucine transmembrane transporter activity"/>
    <property type="evidence" value="ECO:0007669"/>
    <property type="project" value="TreeGrafter"/>
</dbReference>
<keyword evidence="6" id="KW-0029">Amino-acid transport</keyword>
<name>A0A498CNX8_9FIRM</name>
<feature type="transmembrane region" description="Helical" evidence="10">
    <location>
        <begin position="20"/>
        <end position="38"/>
    </location>
</feature>
<feature type="transmembrane region" description="Helical" evidence="10">
    <location>
        <begin position="137"/>
        <end position="166"/>
    </location>
</feature>
<dbReference type="InterPro" id="IPR052157">
    <property type="entry name" value="BCAA_transport_permease"/>
</dbReference>
<dbReference type="GO" id="GO:0015192">
    <property type="term" value="F:L-phenylalanine transmembrane transporter activity"/>
    <property type="evidence" value="ECO:0007669"/>
    <property type="project" value="TreeGrafter"/>
</dbReference>
<evidence type="ECO:0000256" key="9">
    <source>
        <dbReference type="ARBA" id="ARBA00037998"/>
    </source>
</evidence>
<dbReference type="EMBL" id="RCHT01000011">
    <property type="protein sequence ID" value="RLL10951.1"/>
    <property type="molecule type" value="Genomic_DNA"/>
</dbReference>
<comment type="subcellular location">
    <subcellularLocation>
        <location evidence="1">Cell membrane</location>
        <topology evidence="1">Multi-pass membrane protein</topology>
    </subcellularLocation>
</comment>
<reference evidence="11 12" key="1">
    <citation type="submission" date="2018-10" db="EMBL/GenBank/DDBJ databases">
        <title>Anaerotruncus faecis sp. nov., isolated from human feces.</title>
        <authorList>
            <person name="Wang Y.-J."/>
        </authorList>
    </citation>
    <scope>NUCLEOTIDE SEQUENCE [LARGE SCALE GENOMIC DNA]</scope>
    <source>
        <strain evidence="11 12">22A2-44</strain>
    </source>
</reference>
<keyword evidence="3" id="KW-1003">Cell membrane</keyword>
<keyword evidence="12" id="KW-1185">Reference proteome</keyword>
<dbReference type="CDD" id="cd06582">
    <property type="entry name" value="TM_PBP1_LivH_like"/>
    <property type="match status" value="1"/>
</dbReference>
<dbReference type="GO" id="GO:0042941">
    <property type="term" value="P:D-alanine transmembrane transport"/>
    <property type="evidence" value="ECO:0007669"/>
    <property type="project" value="TreeGrafter"/>
</dbReference>
<gene>
    <name evidence="11" type="ORF">D4A47_07785</name>
</gene>
<evidence type="ECO:0000256" key="4">
    <source>
        <dbReference type="ARBA" id="ARBA00022519"/>
    </source>
</evidence>
<evidence type="ECO:0000313" key="11">
    <source>
        <dbReference type="EMBL" id="RLL10951.1"/>
    </source>
</evidence>
<comment type="similarity">
    <text evidence="9">Belongs to the binding-protein-dependent transport system permease family. LivHM subfamily.</text>
</comment>
<evidence type="ECO:0000256" key="1">
    <source>
        <dbReference type="ARBA" id="ARBA00004651"/>
    </source>
</evidence>
<comment type="caution">
    <text evidence="11">The sequence shown here is derived from an EMBL/GenBank/DDBJ whole genome shotgun (WGS) entry which is preliminary data.</text>
</comment>
<dbReference type="InterPro" id="IPR001851">
    <property type="entry name" value="ABC_transp_permease"/>
</dbReference>
<dbReference type="GO" id="GO:0015808">
    <property type="term" value="P:L-alanine transport"/>
    <property type="evidence" value="ECO:0007669"/>
    <property type="project" value="TreeGrafter"/>
</dbReference>
<dbReference type="GO" id="GO:0015190">
    <property type="term" value="F:L-leucine transmembrane transporter activity"/>
    <property type="evidence" value="ECO:0007669"/>
    <property type="project" value="TreeGrafter"/>
</dbReference>
<keyword evidence="7 10" id="KW-1133">Transmembrane helix</keyword>
<dbReference type="PANTHER" id="PTHR11795">
    <property type="entry name" value="BRANCHED-CHAIN AMINO ACID TRANSPORT SYSTEM PERMEASE PROTEIN LIVH"/>
    <property type="match status" value="1"/>
</dbReference>
<sequence>MSLFSTIVSQLVNGLQSGSIYALVALGYSMVYGIILLLNFAHGDIIMVGAYAAWMCMVNFHLHPVVSILIAILTSTLLGVVIEKVAYTPLRSAPRLSLLITAIGVSFLLENGFQLIFGAGAKDMSSAMTAVTGGPSISFGGTTLSFPAMLTIIVSILSMAVLTFLVQKTKLGKAMRAVSEDMGAAQLMGISVNATVSFTFAVGSALAGIGAILYLCAYPQANPTMGSMLGLKAFVAAVLGGIGSIPGAMIGGFVIGMAEALVSAVGLSVWKDGVVFAILIVVLLVKPTGILGRNITEKV</sequence>
<proteinExistence type="inferred from homology"/>
<feature type="transmembrane region" description="Helical" evidence="10">
    <location>
        <begin position="98"/>
        <end position="117"/>
    </location>
</feature>
<accession>A0A498CNX8</accession>
<dbReference type="GO" id="GO:0005304">
    <property type="term" value="F:L-valine transmembrane transporter activity"/>
    <property type="evidence" value="ECO:0007669"/>
    <property type="project" value="TreeGrafter"/>
</dbReference>
<evidence type="ECO:0000313" key="12">
    <source>
        <dbReference type="Proteomes" id="UP000276301"/>
    </source>
</evidence>
<evidence type="ECO:0000256" key="2">
    <source>
        <dbReference type="ARBA" id="ARBA00022448"/>
    </source>
</evidence>
<evidence type="ECO:0000256" key="8">
    <source>
        <dbReference type="ARBA" id="ARBA00023136"/>
    </source>
</evidence>
<evidence type="ECO:0000256" key="5">
    <source>
        <dbReference type="ARBA" id="ARBA00022692"/>
    </source>
</evidence>
<keyword evidence="5 10" id="KW-0812">Transmembrane</keyword>
<dbReference type="Proteomes" id="UP000276301">
    <property type="component" value="Unassembled WGS sequence"/>
</dbReference>